<comment type="similarity">
    <text evidence="1">Belongs to the asaB hydroxylase/desaturase family.</text>
</comment>
<dbReference type="GO" id="GO:0016491">
    <property type="term" value="F:oxidoreductase activity"/>
    <property type="evidence" value="ECO:0007669"/>
    <property type="project" value="InterPro"/>
</dbReference>
<dbReference type="EMBL" id="CAJSTJ010000044">
    <property type="protein sequence ID" value="CAG7555136.1"/>
    <property type="molecule type" value="Genomic_DNA"/>
</dbReference>
<comment type="caution">
    <text evidence="2">The sequence shown here is derived from an EMBL/GenBank/DDBJ whole genome shotgun (WGS) entry which is preliminary data.</text>
</comment>
<evidence type="ECO:0000256" key="1">
    <source>
        <dbReference type="ARBA" id="ARBA00023604"/>
    </source>
</evidence>
<sequence>MPGDAVADLCFIKELDRYRHEKPYLLFVGKPASAENEQNTNVELETVTDIPIHDVRGSQHKYNIDDHGFQFVSHQQTFSDFENEDLIDQQYLPQVQKVISENIPYAKKVFVFDWRVSAKSLERRCTTSLKADDYILKLRKQMTTTEADETISPAQLERRLFVLAPSQTVHSGKMQQGSGSYMPSLLKRVKHELPHEADKLLQGRVQMIK</sequence>
<evidence type="ECO:0000313" key="2">
    <source>
        <dbReference type="EMBL" id="CAG7555136.1"/>
    </source>
</evidence>
<dbReference type="AlphaFoldDB" id="A0A8J2IID4"/>
<reference evidence="2" key="1">
    <citation type="submission" date="2021-05" db="EMBL/GenBank/DDBJ databases">
        <authorList>
            <person name="Khan N."/>
        </authorList>
    </citation>
    <scope>NUCLEOTIDE SEQUENCE</scope>
</reference>
<dbReference type="PANTHER" id="PTHR34598:SF3">
    <property type="entry name" value="OXIDOREDUCTASE AN1597"/>
    <property type="match status" value="1"/>
</dbReference>
<organism evidence="2 3">
    <name type="scientific">Fusarium equiseti</name>
    <name type="common">Fusarium scirpi</name>
    <dbReference type="NCBI Taxonomy" id="61235"/>
    <lineage>
        <taxon>Eukaryota</taxon>
        <taxon>Fungi</taxon>
        <taxon>Dikarya</taxon>
        <taxon>Ascomycota</taxon>
        <taxon>Pezizomycotina</taxon>
        <taxon>Sordariomycetes</taxon>
        <taxon>Hypocreomycetidae</taxon>
        <taxon>Hypocreales</taxon>
        <taxon>Nectriaceae</taxon>
        <taxon>Fusarium</taxon>
        <taxon>Fusarium incarnatum-equiseti species complex</taxon>
    </lineage>
</organism>
<accession>A0A8J2IID4</accession>
<evidence type="ECO:0000313" key="3">
    <source>
        <dbReference type="Proteomes" id="UP000693738"/>
    </source>
</evidence>
<name>A0A8J2IID4_FUSEQ</name>
<dbReference type="Proteomes" id="UP000693738">
    <property type="component" value="Unassembled WGS sequence"/>
</dbReference>
<dbReference type="PANTHER" id="PTHR34598">
    <property type="entry name" value="BLL6449 PROTEIN"/>
    <property type="match status" value="1"/>
</dbReference>
<protein>
    <submittedName>
        <fullName evidence="2">Uncharacterized protein</fullName>
    </submittedName>
</protein>
<dbReference type="InterPro" id="IPR044053">
    <property type="entry name" value="AsaB-like"/>
</dbReference>
<gene>
    <name evidence="2" type="ORF">FEQUK3_LOCUS864</name>
</gene>
<proteinExistence type="inferred from homology"/>